<keyword evidence="3 6" id="KW-0812">Transmembrane</keyword>
<evidence type="ECO:0000259" key="7">
    <source>
        <dbReference type="SMART" id="SM00014"/>
    </source>
</evidence>
<evidence type="ECO:0000256" key="5">
    <source>
        <dbReference type="ARBA" id="ARBA00023136"/>
    </source>
</evidence>
<dbReference type="GO" id="GO:0006644">
    <property type="term" value="P:phospholipid metabolic process"/>
    <property type="evidence" value="ECO:0007669"/>
    <property type="project" value="InterPro"/>
</dbReference>
<dbReference type="OrthoDB" id="8907274at2759"/>
<evidence type="ECO:0000256" key="6">
    <source>
        <dbReference type="SAM" id="Phobius"/>
    </source>
</evidence>
<feature type="transmembrane region" description="Helical" evidence="6">
    <location>
        <begin position="211"/>
        <end position="227"/>
    </location>
</feature>
<evidence type="ECO:0000256" key="1">
    <source>
        <dbReference type="ARBA" id="ARBA00004141"/>
    </source>
</evidence>
<organism evidence="8 9">
    <name type="scientific">Brassicogethes aeneus</name>
    <name type="common">Rape pollen beetle</name>
    <name type="synonym">Meligethes aeneus</name>
    <dbReference type="NCBI Taxonomy" id="1431903"/>
    <lineage>
        <taxon>Eukaryota</taxon>
        <taxon>Metazoa</taxon>
        <taxon>Ecdysozoa</taxon>
        <taxon>Arthropoda</taxon>
        <taxon>Hexapoda</taxon>
        <taxon>Insecta</taxon>
        <taxon>Pterygota</taxon>
        <taxon>Neoptera</taxon>
        <taxon>Endopterygota</taxon>
        <taxon>Coleoptera</taxon>
        <taxon>Polyphaga</taxon>
        <taxon>Cucujiformia</taxon>
        <taxon>Nitidulidae</taxon>
        <taxon>Meligethinae</taxon>
        <taxon>Brassicogethes</taxon>
    </lineage>
</organism>
<keyword evidence="4 6" id="KW-1133">Transmembrane helix</keyword>
<dbReference type="EMBL" id="OV121133">
    <property type="protein sequence ID" value="CAH0551773.1"/>
    <property type="molecule type" value="Genomic_DNA"/>
</dbReference>
<reference evidence="8" key="1">
    <citation type="submission" date="2021-12" db="EMBL/GenBank/DDBJ databases">
        <authorList>
            <person name="King R."/>
        </authorList>
    </citation>
    <scope>NUCLEOTIDE SEQUENCE</scope>
</reference>
<protein>
    <recommendedName>
        <fullName evidence="7">Phosphatidic acid phosphatase type 2/haloperoxidase domain-containing protein</fullName>
    </recommendedName>
</protein>
<dbReference type="Proteomes" id="UP001154078">
    <property type="component" value="Chromosome 2"/>
</dbReference>
<dbReference type="PANTHER" id="PTHR10165">
    <property type="entry name" value="LIPID PHOSPHATE PHOSPHATASE"/>
    <property type="match status" value="1"/>
</dbReference>
<comment type="subcellular location">
    <subcellularLocation>
        <location evidence="1">Membrane</location>
        <topology evidence="1">Multi-pass membrane protein</topology>
    </subcellularLocation>
</comment>
<dbReference type="SMART" id="SM00014">
    <property type="entry name" value="acidPPc"/>
    <property type="match status" value="1"/>
</dbReference>
<sequence length="240" mass="27518">MFKIHRYFIYMTLLFLLNSEYIPSYKQGFTCKDPSLSRIFTSDTVRPKVLIYGTIVGSFFFVYLIELLAQGTYRTVRLSDVWRQTVDFNTAAALVLLITDILKVTVGEPRPHFLTDCRPHENENCALGSYITDFTCSNTEWSVFRLKDLSKSFPSGHSSLSTFTAIYFINLILNKFKSTSLNPAKFLLIAVFLFWNGLCAISRIVDNKHHWWDVLAGALIGVAYATYKIKSDKPNETEKE</sequence>
<dbReference type="GO" id="GO:0007165">
    <property type="term" value="P:signal transduction"/>
    <property type="evidence" value="ECO:0007669"/>
    <property type="project" value="TreeGrafter"/>
</dbReference>
<dbReference type="Gene3D" id="1.20.144.10">
    <property type="entry name" value="Phosphatidic acid phosphatase type 2/haloperoxidase"/>
    <property type="match status" value="1"/>
</dbReference>
<dbReference type="GO" id="GO:0008195">
    <property type="term" value="F:phosphatidate phosphatase activity"/>
    <property type="evidence" value="ECO:0007669"/>
    <property type="project" value="TreeGrafter"/>
</dbReference>
<evidence type="ECO:0000256" key="2">
    <source>
        <dbReference type="ARBA" id="ARBA00008816"/>
    </source>
</evidence>
<dbReference type="GO" id="GO:0005886">
    <property type="term" value="C:plasma membrane"/>
    <property type="evidence" value="ECO:0007669"/>
    <property type="project" value="TreeGrafter"/>
</dbReference>
<dbReference type="AlphaFoldDB" id="A0A9P0AYX9"/>
<keyword evidence="5 6" id="KW-0472">Membrane</keyword>
<feature type="transmembrane region" description="Helical" evidence="6">
    <location>
        <begin position="45"/>
        <end position="65"/>
    </location>
</feature>
<proteinExistence type="inferred from homology"/>
<gene>
    <name evidence="8" type="ORF">MELIAE_LOCUS4314</name>
</gene>
<keyword evidence="9" id="KW-1185">Reference proteome</keyword>
<feature type="domain" description="Phosphatidic acid phosphatase type 2/haloperoxidase" evidence="7">
    <location>
        <begin position="85"/>
        <end position="229"/>
    </location>
</feature>
<dbReference type="GO" id="GO:0046839">
    <property type="term" value="P:phospholipid dephosphorylation"/>
    <property type="evidence" value="ECO:0007669"/>
    <property type="project" value="TreeGrafter"/>
</dbReference>
<dbReference type="InterPro" id="IPR000326">
    <property type="entry name" value="PAP2/HPO"/>
</dbReference>
<evidence type="ECO:0000256" key="3">
    <source>
        <dbReference type="ARBA" id="ARBA00022692"/>
    </source>
</evidence>
<dbReference type="InterPro" id="IPR036938">
    <property type="entry name" value="PAP2/HPO_sf"/>
</dbReference>
<accession>A0A9P0AYX9</accession>
<feature type="transmembrane region" description="Helical" evidence="6">
    <location>
        <begin position="156"/>
        <end position="174"/>
    </location>
</feature>
<dbReference type="Pfam" id="PF01569">
    <property type="entry name" value="PAP2"/>
    <property type="match status" value="1"/>
</dbReference>
<evidence type="ECO:0000256" key="4">
    <source>
        <dbReference type="ARBA" id="ARBA00022989"/>
    </source>
</evidence>
<feature type="transmembrane region" description="Helical" evidence="6">
    <location>
        <begin position="186"/>
        <end position="205"/>
    </location>
</feature>
<dbReference type="PANTHER" id="PTHR10165:SF103">
    <property type="entry name" value="PHOSPHOLIPID PHOSPHATASE HOMOLOG 1.2 HOMOLOG"/>
    <property type="match status" value="1"/>
</dbReference>
<dbReference type="SUPFAM" id="SSF48317">
    <property type="entry name" value="Acid phosphatase/Vanadium-dependent haloperoxidase"/>
    <property type="match status" value="1"/>
</dbReference>
<dbReference type="InterPro" id="IPR043216">
    <property type="entry name" value="PAP-like"/>
</dbReference>
<name>A0A9P0AYX9_BRAAE</name>
<comment type="similarity">
    <text evidence="2">Belongs to the PA-phosphatase related phosphoesterase family.</text>
</comment>
<evidence type="ECO:0000313" key="8">
    <source>
        <dbReference type="EMBL" id="CAH0551773.1"/>
    </source>
</evidence>
<evidence type="ECO:0000313" key="9">
    <source>
        <dbReference type="Proteomes" id="UP001154078"/>
    </source>
</evidence>